<accession>A0A1H6RJ88</accession>
<dbReference type="PANTHER" id="PTHR30348:SF13">
    <property type="entry name" value="UPF0759 PROTEIN YUNF"/>
    <property type="match status" value="1"/>
</dbReference>
<keyword evidence="2" id="KW-1185">Reference proteome</keyword>
<sequence length="277" mass="31842">MITLGLTGWTDHPLIQRSTDNKLTAYAGHFPVVEVDTSFYGIPKEKTINNWLDQTPKTFQFIPKANNVLTLHKSYKESYDTLEEAFDAFKRAFHPMLSQNRVKAILFQFPPYFDCVKKHVTYLRFVKKQMKDLPIAVEFRHPSWFSEKNKAQTLALLKQQNWTNVIVDQPQTPNNSVPKIIEKTSSLSILRLHGRNYDGWLGEDVVNWRAERTLYNYSIEELQSFADIVSQLEKETSDVCVIFNNNSGGHAAQNAKELQALLGLTFDGLGPQQLDLF</sequence>
<gene>
    <name evidence="1" type="ORF">SAMN04488113_10345</name>
</gene>
<protein>
    <submittedName>
        <fullName evidence="1">Uncharacterized conserved protein YecE, DUF72 family</fullName>
    </submittedName>
</protein>
<dbReference type="EMBL" id="FNYW01000003">
    <property type="protein sequence ID" value="SEI55849.1"/>
    <property type="molecule type" value="Genomic_DNA"/>
</dbReference>
<proteinExistence type="predicted"/>
<dbReference type="Proteomes" id="UP000198564">
    <property type="component" value="Unassembled WGS sequence"/>
</dbReference>
<dbReference type="Gene3D" id="3.20.20.410">
    <property type="entry name" value="Protein of unknown function UPF0759"/>
    <property type="match status" value="1"/>
</dbReference>
<evidence type="ECO:0000313" key="1">
    <source>
        <dbReference type="EMBL" id="SEI55849.1"/>
    </source>
</evidence>
<dbReference type="InterPro" id="IPR002763">
    <property type="entry name" value="DUF72"/>
</dbReference>
<organism evidence="1 2">
    <name type="scientific">Alkalibacterium gilvum</name>
    <dbReference type="NCBI Taxonomy" id="1130080"/>
    <lineage>
        <taxon>Bacteria</taxon>
        <taxon>Bacillati</taxon>
        <taxon>Bacillota</taxon>
        <taxon>Bacilli</taxon>
        <taxon>Lactobacillales</taxon>
        <taxon>Carnobacteriaceae</taxon>
        <taxon>Alkalibacterium</taxon>
    </lineage>
</organism>
<dbReference type="Pfam" id="PF01904">
    <property type="entry name" value="DUF72"/>
    <property type="match status" value="1"/>
</dbReference>
<dbReference type="STRING" id="1130080.SAMN04488113_10345"/>
<dbReference type="OrthoDB" id="9780310at2"/>
<reference evidence="2" key="1">
    <citation type="submission" date="2016-10" db="EMBL/GenBank/DDBJ databases">
        <authorList>
            <person name="Varghese N."/>
            <person name="Submissions S."/>
        </authorList>
    </citation>
    <scope>NUCLEOTIDE SEQUENCE [LARGE SCALE GENOMIC DNA]</scope>
    <source>
        <strain evidence="2">DSM 25751</strain>
    </source>
</reference>
<dbReference type="AlphaFoldDB" id="A0A1H6RJ88"/>
<dbReference type="RefSeq" id="WP_091632664.1">
    <property type="nucleotide sequence ID" value="NZ_FNYW01000003.1"/>
</dbReference>
<dbReference type="InterPro" id="IPR036520">
    <property type="entry name" value="UPF0759_sf"/>
</dbReference>
<dbReference type="PANTHER" id="PTHR30348">
    <property type="entry name" value="UNCHARACTERIZED PROTEIN YECE"/>
    <property type="match status" value="1"/>
</dbReference>
<dbReference type="SUPFAM" id="SSF117396">
    <property type="entry name" value="TM1631-like"/>
    <property type="match status" value="1"/>
</dbReference>
<name>A0A1H6RJ88_9LACT</name>
<evidence type="ECO:0000313" key="2">
    <source>
        <dbReference type="Proteomes" id="UP000198564"/>
    </source>
</evidence>